<accession>A0A8H9FWG2</accession>
<gene>
    <name evidence="1" type="ORF">GCM10011516_04180</name>
</gene>
<protein>
    <submittedName>
        <fullName evidence="1">Uncharacterized protein</fullName>
    </submittedName>
</protein>
<comment type="caution">
    <text evidence="1">The sequence shown here is derived from an EMBL/GenBank/DDBJ whole genome shotgun (WGS) entry which is preliminary data.</text>
</comment>
<proteinExistence type="predicted"/>
<evidence type="ECO:0000313" key="2">
    <source>
        <dbReference type="Proteomes" id="UP000614460"/>
    </source>
</evidence>
<dbReference type="Proteomes" id="UP000614460">
    <property type="component" value="Unassembled WGS sequence"/>
</dbReference>
<reference evidence="1" key="1">
    <citation type="journal article" date="2014" name="Int. J. Syst. Evol. Microbiol.">
        <title>Complete genome sequence of Corynebacterium casei LMG S-19264T (=DSM 44701T), isolated from a smear-ripened cheese.</title>
        <authorList>
            <consortium name="US DOE Joint Genome Institute (JGI-PGF)"/>
            <person name="Walter F."/>
            <person name="Albersmeier A."/>
            <person name="Kalinowski J."/>
            <person name="Ruckert C."/>
        </authorList>
    </citation>
    <scope>NUCLEOTIDE SEQUENCE</scope>
    <source>
        <strain evidence="1">CGMCC 1.15966</strain>
    </source>
</reference>
<organism evidence="1 2">
    <name type="scientific">Sphingobacterium cellulitidis</name>
    <dbReference type="NCBI Taxonomy" id="1768011"/>
    <lineage>
        <taxon>Bacteria</taxon>
        <taxon>Pseudomonadati</taxon>
        <taxon>Bacteroidota</taxon>
        <taxon>Sphingobacteriia</taxon>
        <taxon>Sphingobacteriales</taxon>
        <taxon>Sphingobacteriaceae</taxon>
        <taxon>Sphingobacterium</taxon>
    </lineage>
</organism>
<sequence length="90" mass="10596">MIGYGNNLSHCDSSIFENNVDRHKFTSLCKLTYLNDIRHLNDVKFANFEANLILPSQDAKIRKIELGIDTERYCFLQVTSNNEFNYLRYK</sequence>
<evidence type="ECO:0000313" key="1">
    <source>
        <dbReference type="EMBL" id="GGE09634.1"/>
    </source>
</evidence>
<keyword evidence="2" id="KW-1185">Reference proteome</keyword>
<dbReference type="EMBL" id="BMKM01000001">
    <property type="protein sequence ID" value="GGE09634.1"/>
    <property type="molecule type" value="Genomic_DNA"/>
</dbReference>
<reference evidence="1" key="2">
    <citation type="submission" date="2020-09" db="EMBL/GenBank/DDBJ databases">
        <authorList>
            <person name="Sun Q."/>
            <person name="Zhou Y."/>
        </authorList>
    </citation>
    <scope>NUCLEOTIDE SEQUENCE</scope>
    <source>
        <strain evidence="1">CGMCC 1.15966</strain>
    </source>
</reference>
<name>A0A8H9FWG2_9SPHI</name>
<dbReference type="AlphaFoldDB" id="A0A8H9FWG2"/>